<name>Q22XT2_TETTS</name>
<evidence type="ECO:0000313" key="2">
    <source>
        <dbReference type="EMBL" id="EAR90089.1"/>
    </source>
</evidence>
<dbReference type="GeneID" id="7834283"/>
<protein>
    <submittedName>
        <fullName evidence="2">Uncharacterized protein</fullName>
    </submittedName>
</protein>
<dbReference type="InParanoid" id="Q22XT2"/>
<dbReference type="Proteomes" id="UP000009168">
    <property type="component" value="Unassembled WGS sequence"/>
</dbReference>
<dbReference type="AlphaFoldDB" id="Q22XT2"/>
<dbReference type="KEGG" id="tet:TTHERM_01005140"/>
<dbReference type="EMBL" id="GG662802">
    <property type="protein sequence ID" value="EAR90089.1"/>
    <property type="molecule type" value="Genomic_DNA"/>
</dbReference>
<feature type="region of interest" description="Disordered" evidence="1">
    <location>
        <begin position="1"/>
        <end position="47"/>
    </location>
</feature>
<gene>
    <name evidence="2" type="ORF">TTHERM_01005140</name>
</gene>
<keyword evidence="3" id="KW-1185">Reference proteome</keyword>
<evidence type="ECO:0000313" key="3">
    <source>
        <dbReference type="Proteomes" id="UP000009168"/>
    </source>
</evidence>
<proteinExistence type="predicted"/>
<evidence type="ECO:0000256" key="1">
    <source>
        <dbReference type="SAM" id="MobiDB-lite"/>
    </source>
</evidence>
<organism evidence="2 3">
    <name type="scientific">Tetrahymena thermophila (strain SB210)</name>
    <dbReference type="NCBI Taxonomy" id="312017"/>
    <lineage>
        <taxon>Eukaryota</taxon>
        <taxon>Sar</taxon>
        <taxon>Alveolata</taxon>
        <taxon>Ciliophora</taxon>
        <taxon>Intramacronucleata</taxon>
        <taxon>Oligohymenophorea</taxon>
        <taxon>Hymenostomatida</taxon>
        <taxon>Tetrahymenina</taxon>
        <taxon>Tetrahymenidae</taxon>
        <taxon>Tetrahymena</taxon>
    </lineage>
</organism>
<feature type="compositionally biased region" description="Low complexity" evidence="1">
    <location>
        <begin position="38"/>
        <end position="47"/>
    </location>
</feature>
<dbReference type="eggNOG" id="ENOG502T1VI">
    <property type="taxonomic scope" value="Eukaryota"/>
</dbReference>
<accession>Q22XT2</accession>
<reference evidence="3" key="1">
    <citation type="journal article" date="2006" name="PLoS Biol.">
        <title>Macronuclear genome sequence of the ciliate Tetrahymena thermophila, a model eukaryote.</title>
        <authorList>
            <person name="Eisen J.A."/>
            <person name="Coyne R.S."/>
            <person name="Wu M."/>
            <person name="Wu D."/>
            <person name="Thiagarajan M."/>
            <person name="Wortman J.R."/>
            <person name="Badger J.H."/>
            <person name="Ren Q."/>
            <person name="Amedeo P."/>
            <person name="Jones K.M."/>
            <person name="Tallon L.J."/>
            <person name="Delcher A.L."/>
            <person name="Salzberg S.L."/>
            <person name="Silva J.C."/>
            <person name="Haas B.J."/>
            <person name="Majoros W.H."/>
            <person name="Farzad M."/>
            <person name="Carlton J.M."/>
            <person name="Smith R.K. Jr."/>
            <person name="Garg J."/>
            <person name="Pearlman R.E."/>
            <person name="Karrer K.M."/>
            <person name="Sun L."/>
            <person name="Manning G."/>
            <person name="Elde N.C."/>
            <person name="Turkewitz A.P."/>
            <person name="Asai D.J."/>
            <person name="Wilkes D.E."/>
            <person name="Wang Y."/>
            <person name="Cai H."/>
            <person name="Collins K."/>
            <person name="Stewart B.A."/>
            <person name="Lee S.R."/>
            <person name="Wilamowska K."/>
            <person name="Weinberg Z."/>
            <person name="Ruzzo W.L."/>
            <person name="Wloga D."/>
            <person name="Gaertig J."/>
            <person name="Frankel J."/>
            <person name="Tsao C.-C."/>
            <person name="Gorovsky M.A."/>
            <person name="Keeling P.J."/>
            <person name="Waller R.F."/>
            <person name="Patron N.J."/>
            <person name="Cherry J.M."/>
            <person name="Stover N.A."/>
            <person name="Krieger C.J."/>
            <person name="del Toro C."/>
            <person name="Ryder H.F."/>
            <person name="Williamson S.C."/>
            <person name="Barbeau R.A."/>
            <person name="Hamilton E.P."/>
            <person name="Orias E."/>
        </authorList>
    </citation>
    <scope>NUCLEOTIDE SEQUENCE [LARGE SCALE GENOMIC DNA]</scope>
    <source>
        <strain evidence="3">SB210</strain>
    </source>
</reference>
<sequence>MNNPTRVYPAANLQQQGTAGNSPQIRNDTPKLNHKGDNINNNTNNNTPNNINVQGTMTQNMNAAGVLPMGTIQKREDLLIDTNTNQNNLGNTNMQLSPTSNKSYLKINGYNLIEQLKKNFVTAIDNISNSRLVETLGGLATIDEKKQAIIQFSILWKNLLDILNNIQESICLMTFENDIHYPNKEKFISELIIENVKDIENQYLELIQSSSLRFLDTVCTVHDLQYKHLINIRYDIRTWRKTNLDHIKETQPTNRKYNSLNGSYDKDGMFNGSRNKSMFASICGCCLSNDAKNNSQINARQQSQIKR</sequence>
<feature type="compositionally biased region" description="Basic and acidic residues" evidence="1">
    <location>
        <begin position="28"/>
        <end position="37"/>
    </location>
</feature>
<dbReference type="RefSeq" id="XP_001010334.1">
    <property type="nucleotide sequence ID" value="XM_001010334.3"/>
</dbReference>
<dbReference type="HOGENOM" id="CLU_907587_0_0_1"/>
<feature type="compositionally biased region" description="Polar residues" evidence="1">
    <location>
        <begin position="12"/>
        <end position="27"/>
    </location>
</feature>